<organism evidence="1 2">
    <name type="scientific">Penicillium roqueforti (strain FM164)</name>
    <dbReference type="NCBI Taxonomy" id="1365484"/>
    <lineage>
        <taxon>Eukaryota</taxon>
        <taxon>Fungi</taxon>
        <taxon>Dikarya</taxon>
        <taxon>Ascomycota</taxon>
        <taxon>Pezizomycotina</taxon>
        <taxon>Eurotiomycetes</taxon>
        <taxon>Eurotiomycetidae</taxon>
        <taxon>Eurotiales</taxon>
        <taxon>Aspergillaceae</taxon>
        <taxon>Penicillium</taxon>
    </lineage>
</organism>
<evidence type="ECO:0000313" key="1">
    <source>
        <dbReference type="EMBL" id="CDM36080.1"/>
    </source>
</evidence>
<sequence length="299" mass="33183">MAENPTLMSDLPQGHVVSFSRLRRLRLEALQISKWFEEHTDGNQWIVVLGLSTPVIEALTSDHGGLGGIAFRFQWEGSTGLIKVVPRSEHEVATDKFTEVIRDSYKAMGVPSEGTAWIGSTTYRSGMRKGKEADNGYVPPSRCTHPIGNVGYPTLIIETGVSESLGRLRQDARKWFADSEGDVRMVVLIIVRKNYVSFEQWQLAPNGAPRPLTRNYIRTLQAQTPNIPPLIRQPARLQQPYCAQSVDITPNPVAGMPNFMDGDPMVLPFVAIQDRPPGPGEGDVVIGLQNFNFVTEFLL</sequence>
<dbReference type="OMA" id="RQDARKW"/>
<reference evidence="1" key="1">
    <citation type="journal article" date="2014" name="Nat. Commun.">
        <title>Multiple recent horizontal transfers of a large genomic region in cheese making fungi.</title>
        <authorList>
            <person name="Cheeseman K."/>
            <person name="Ropars J."/>
            <person name="Renault P."/>
            <person name="Dupont J."/>
            <person name="Gouzy J."/>
            <person name="Branca A."/>
            <person name="Abraham A.L."/>
            <person name="Ceppi M."/>
            <person name="Conseiller E."/>
            <person name="Debuchy R."/>
            <person name="Malagnac F."/>
            <person name="Goarin A."/>
            <person name="Silar P."/>
            <person name="Lacoste S."/>
            <person name="Sallet E."/>
            <person name="Bensimon A."/>
            <person name="Giraud T."/>
            <person name="Brygoo Y."/>
        </authorList>
    </citation>
    <scope>NUCLEOTIDE SEQUENCE [LARGE SCALE GENOMIC DNA]</scope>
    <source>
        <strain evidence="1">FM164</strain>
    </source>
</reference>
<protein>
    <submittedName>
        <fullName evidence="1">Genomic scaffold, ProqFM164S04</fullName>
    </submittedName>
</protein>
<keyword evidence="2" id="KW-1185">Reference proteome</keyword>
<accession>W6QI24</accession>
<gene>
    <name evidence="1" type="ORF">PROQFM164_S04g000961</name>
</gene>
<dbReference type="Proteomes" id="UP000030686">
    <property type="component" value="Unassembled WGS sequence"/>
</dbReference>
<dbReference type="OrthoDB" id="76567at2759"/>
<evidence type="ECO:0000313" key="2">
    <source>
        <dbReference type="Proteomes" id="UP000030686"/>
    </source>
</evidence>
<name>W6QI24_PENRF</name>
<proteinExistence type="predicted"/>
<dbReference type="EMBL" id="HG792018">
    <property type="protein sequence ID" value="CDM36080.1"/>
    <property type="molecule type" value="Genomic_DNA"/>
</dbReference>
<dbReference type="AlphaFoldDB" id="W6QI24"/>